<evidence type="ECO:0000256" key="1">
    <source>
        <dbReference type="SAM" id="MobiDB-lite"/>
    </source>
</evidence>
<feature type="non-terminal residue" evidence="2">
    <location>
        <position position="1"/>
    </location>
</feature>
<feature type="compositionally biased region" description="Basic and acidic residues" evidence="1">
    <location>
        <begin position="77"/>
        <end position="92"/>
    </location>
</feature>
<gene>
    <name evidence="2" type="ORF">AVDCRST_MAG87-1914</name>
</gene>
<dbReference type="AlphaFoldDB" id="A0A6J4UZY6"/>
<proteinExistence type="predicted"/>
<feature type="non-terminal residue" evidence="2">
    <location>
        <position position="113"/>
    </location>
</feature>
<sequence>AGTADSRPPEGEQPPDHRDHRRRADRPPRQRPRPVQLPSHAADVPGDAERGRPLHPRRDHDQHVHAGAFSLHGAVRQRPDANQRRSGLRRDPGSSGGVHPGRLRGEQAEVDRL</sequence>
<accession>A0A6J4UZY6</accession>
<evidence type="ECO:0000313" key="2">
    <source>
        <dbReference type="EMBL" id="CAA9565515.1"/>
    </source>
</evidence>
<name>A0A6J4UZY6_9BACT</name>
<feature type="compositionally biased region" description="Basic and acidic residues" evidence="1">
    <location>
        <begin position="47"/>
        <end position="64"/>
    </location>
</feature>
<organism evidence="2">
    <name type="scientific">uncultured Thermomicrobiales bacterium</name>
    <dbReference type="NCBI Taxonomy" id="1645740"/>
    <lineage>
        <taxon>Bacteria</taxon>
        <taxon>Pseudomonadati</taxon>
        <taxon>Thermomicrobiota</taxon>
        <taxon>Thermomicrobia</taxon>
        <taxon>Thermomicrobiales</taxon>
        <taxon>environmental samples</taxon>
    </lineage>
</organism>
<feature type="region of interest" description="Disordered" evidence="1">
    <location>
        <begin position="1"/>
        <end position="113"/>
    </location>
</feature>
<dbReference type="EMBL" id="CADCWJ010000430">
    <property type="protein sequence ID" value="CAA9565515.1"/>
    <property type="molecule type" value="Genomic_DNA"/>
</dbReference>
<feature type="compositionally biased region" description="Basic and acidic residues" evidence="1">
    <location>
        <begin position="7"/>
        <end position="18"/>
    </location>
</feature>
<reference evidence="2" key="1">
    <citation type="submission" date="2020-02" db="EMBL/GenBank/DDBJ databases">
        <authorList>
            <person name="Meier V. D."/>
        </authorList>
    </citation>
    <scope>NUCLEOTIDE SEQUENCE</scope>
    <source>
        <strain evidence="2">AVDCRST_MAG87</strain>
    </source>
</reference>
<feature type="compositionally biased region" description="Basic residues" evidence="1">
    <location>
        <begin position="19"/>
        <end position="32"/>
    </location>
</feature>
<protein>
    <submittedName>
        <fullName evidence="2">FIG019045: long form Mg-chelase associated protein with vWA domain</fullName>
    </submittedName>
</protein>
<feature type="compositionally biased region" description="Basic and acidic residues" evidence="1">
    <location>
        <begin position="103"/>
        <end position="113"/>
    </location>
</feature>